<proteinExistence type="predicted"/>
<feature type="region of interest" description="Disordered" evidence="1">
    <location>
        <begin position="304"/>
        <end position="355"/>
    </location>
</feature>
<feature type="compositionally biased region" description="Basic and acidic residues" evidence="1">
    <location>
        <begin position="304"/>
        <end position="314"/>
    </location>
</feature>
<sequence>MTCYDTRSEDDDPIKQVLEESMLMLILKKRSKIIEIVVARDIVFALAQSGVCAAFSRETNERICFLNVCPDEYICGPFRYIRRGKPDAGFPLSESESLKWPGFVEFDDVNGKVLTYSVQDCIYKVFDLKNYTMLYSISDKNVEEIRIRAPRGLWSGFLAVQALAASRVSAPRVTPRLMVDPHEVEIEGGMMVVEGVASVLDSASLRENGDDLAVDRLEMFTSGGPASTTTANDDPDTEGEVRVGLVSTLVDLFHRNKGSPDGNLDEDAVLDHMEVQVLQHRCLEESMRGRVRTPLAKLRLVSHEGKGENAKGDHASSSGLPLGPPPKKTVAEILKGGHPSHGPKILDASGFNNEE</sequence>
<keyword evidence="3" id="KW-1185">Reference proteome</keyword>
<organism evidence="2">
    <name type="scientific">Salvia splendens</name>
    <name type="common">Scarlet sage</name>
    <dbReference type="NCBI Taxonomy" id="180675"/>
    <lineage>
        <taxon>Eukaryota</taxon>
        <taxon>Viridiplantae</taxon>
        <taxon>Streptophyta</taxon>
        <taxon>Embryophyta</taxon>
        <taxon>Tracheophyta</taxon>
        <taxon>Spermatophyta</taxon>
        <taxon>Magnoliopsida</taxon>
        <taxon>eudicotyledons</taxon>
        <taxon>Gunneridae</taxon>
        <taxon>Pentapetalae</taxon>
        <taxon>asterids</taxon>
        <taxon>lamiids</taxon>
        <taxon>Lamiales</taxon>
        <taxon>Lamiaceae</taxon>
        <taxon>Nepetoideae</taxon>
        <taxon>Mentheae</taxon>
        <taxon>Salviinae</taxon>
        <taxon>Salvia</taxon>
        <taxon>Salvia subgen. Calosphace</taxon>
        <taxon>core Calosphace</taxon>
    </lineage>
</organism>
<dbReference type="AlphaFoldDB" id="A0A8X8Z1Y8"/>
<dbReference type="InterPro" id="IPR057221">
    <property type="entry name" value="DUF7899"/>
</dbReference>
<protein>
    <submittedName>
        <fullName evidence="2">Uncharacterized protein</fullName>
    </submittedName>
</protein>
<evidence type="ECO:0000313" key="3">
    <source>
        <dbReference type="Proteomes" id="UP000298416"/>
    </source>
</evidence>
<evidence type="ECO:0000256" key="1">
    <source>
        <dbReference type="SAM" id="MobiDB-lite"/>
    </source>
</evidence>
<accession>A0A8X8Z1Y8</accession>
<dbReference type="EMBL" id="PNBA02000020">
    <property type="protein sequence ID" value="KAG6388931.1"/>
    <property type="molecule type" value="Genomic_DNA"/>
</dbReference>
<dbReference type="Proteomes" id="UP000298416">
    <property type="component" value="Unassembled WGS sequence"/>
</dbReference>
<name>A0A8X8Z1Y8_SALSN</name>
<dbReference type="Pfam" id="PF25463">
    <property type="entry name" value="DUF7899"/>
    <property type="match status" value="1"/>
</dbReference>
<reference evidence="2" key="1">
    <citation type="submission" date="2018-01" db="EMBL/GenBank/DDBJ databases">
        <authorList>
            <person name="Mao J.F."/>
        </authorList>
    </citation>
    <scope>NUCLEOTIDE SEQUENCE</scope>
    <source>
        <strain evidence="2">Huo1</strain>
        <tissue evidence="2">Leaf</tissue>
    </source>
</reference>
<dbReference type="PANTHER" id="PTHR31789">
    <property type="entry name" value="OS05G0482600 PROTEIN"/>
    <property type="match status" value="1"/>
</dbReference>
<comment type="caution">
    <text evidence="2">The sequence shown here is derived from an EMBL/GenBank/DDBJ whole genome shotgun (WGS) entry which is preliminary data.</text>
</comment>
<gene>
    <name evidence="2" type="ORF">SASPL_150368</name>
</gene>
<dbReference type="PANTHER" id="PTHR31789:SF1">
    <property type="entry name" value="OS05G0482600 PROTEIN"/>
    <property type="match status" value="1"/>
</dbReference>
<reference evidence="2" key="2">
    <citation type="submission" date="2020-08" db="EMBL/GenBank/DDBJ databases">
        <title>Plant Genome Project.</title>
        <authorList>
            <person name="Zhang R.-G."/>
        </authorList>
    </citation>
    <scope>NUCLEOTIDE SEQUENCE</scope>
    <source>
        <strain evidence="2">Huo1</strain>
        <tissue evidence="2">Leaf</tissue>
    </source>
</reference>
<evidence type="ECO:0000313" key="2">
    <source>
        <dbReference type="EMBL" id="KAG6388931.1"/>
    </source>
</evidence>